<evidence type="ECO:0000256" key="6">
    <source>
        <dbReference type="ARBA" id="ARBA00022692"/>
    </source>
</evidence>
<dbReference type="AlphaFoldDB" id="A0AAV8YVU3"/>
<evidence type="ECO:0000256" key="2">
    <source>
        <dbReference type="ARBA" id="ARBA00004115"/>
    </source>
</evidence>
<dbReference type="PANTHER" id="PTHR21049">
    <property type="entry name" value="RIBOPHORIN I"/>
    <property type="match status" value="1"/>
</dbReference>
<evidence type="ECO:0000313" key="13">
    <source>
        <dbReference type="Proteomes" id="UP001162162"/>
    </source>
</evidence>
<evidence type="ECO:0000256" key="8">
    <source>
        <dbReference type="ARBA" id="ARBA00022824"/>
    </source>
</evidence>
<evidence type="ECO:0000256" key="11">
    <source>
        <dbReference type="RuleBase" id="RU361143"/>
    </source>
</evidence>
<keyword evidence="8 11" id="KW-0256">Endoplasmic reticulum</keyword>
<keyword evidence="6" id="KW-0812">Transmembrane</keyword>
<keyword evidence="10" id="KW-0472">Membrane</keyword>
<feature type="chain" id="PRO_5043106541" description="Dolichyl-diphosphooligosaccharide--protein glycosyltransferase subunit 1" evidence="11">
    <location>
        <begin position="17"/>
        <end position="433"/>
    </location>
</feature>
<sequence>MRRGICLLICLTYVTALERINNQLVNKNVERSIDLTSQLVKISSAITLENTGKDSVRSFLVALEPNAVDISYINVKDSLKDDLKILPAKVDGAKDGVFYNIMLKQPVDAGRSTTVILEVVLTKRLEPYPSSITQKDKQLVRYFGNHYFYSPYVTTKQKTEVLLSSRSVENYTKLKPVAQSDSTITYGPYTNIQPFTVDEMMVHFENNSPFLTVTRLERIIEISHWGNIAIEEHIEIRHTGAQLKGPFSRYDYQRDTGSTHHSIKAYRTILPASAHSIYYRDSNGNISTSTVRPRKEWIELELRPRFPLFGGWKSSYVLGYSVPSYQYLFKKPSGEYVLTMRLIDHVFDDMFVEELETSIILPVGVSSVKIDTPYEVERLPDEVTYKYLDNLGRSVIKLRKTDLVEQHIQDFEITYDWKPQLLLHEPLSCLLEE</sequence>
<gene>
    <name evidence="12" type="ORF">NQ318_001449</name>
</gene>
<evidence type="ECO:0000256" key="3">
    <source>
        <dbReference type="ARBA" id="ARBA00004922"/>
    </source>
</evidence>
<reference evidence="12" key="1">
    <citation type="journal article" date="2023" name="Insect Mol. Biol.">
        <title>Genome sequencing provides insights into the evolution of gene families encoding plant cell wall-degrading enzymes in longhorned beetles.</title>
        <authorList>
            <person name="Shin N.R."/>
            <person name="Okamura Y."/>
            <person name="Kirsch R."/>
            <person name="Pauchet Y."/>
        </authorList>
    </citation>
    <scope>NUCLEOTIDE SEQUENCE</scope>
    <source>
        <strain evidence="12">AMC_N1</strain>
    </source>
</reference>
<protein>
    <recommendedName>
        <fullName evidence="5 11">Dolichyl-diphosphooligosaccharide--protein glycosyltransferase subunit 1</fullName>
    </recommendedName>
</protein>
<dbReference type="Pfam" id="PF04597">
    <property type="entry name" value="Ribophorin_I"/>
    <property type="match status" value="1"/>
</dbReference>
<keyword evidence="9" id="KW-1133">Transmembrane helix</keyword>
<evidence type="ECO:0000313" key="12">
    <source>
        <dbReference type="EMBL" id="KAJ8955619.1"/>
    </source>
</evidence>
<evidence type="ECO:0000256" key="9">
    <source>
        <dbReference type="ARBA" id="ARBA00022989"/>
    </source>
</evidence>
<comment type="similarity">
    <text evidence="4 11">Belongs to the OST1 family.</text>
</comment>
<name>A0AAV8YVU3_9CUCU</name>
<dbReference type="InterPro" id="IPR007676">
    <property type="entry name" value="Ribophorin_I"/>
</dbReference>
<comment type="function">
    <text evidence="1 11">Subunit of the oligosaccharyl transferase (OST) complex that catalyzes the initial transfer of a defined glycan (Glc(3)Man(9)GlcNAc(2) in eukaryotes) from the lipid carrier dolichol-pyrophosphate to an asparagine residue within an Asn-X-Ser/Thr consensus motif in nascent polypeptide chains, the first step in protein N-glycosylation. N-glycosylation occurs cotranslationally and the complex associates with the Sec61 complex at the channel-forming translocon complex that mediates protein translocation across the endoplasmic reticulum (ER). All subunits are required for a maximal enzyme activity.</text>
</comment>
<proteinExistence type="inferred from homology"/>
<comment type="subcellular location">
    <subcellularLocation>
        <location evidence="2 11">Endoplasmic reticulum membrane</location>
        <topology evidence="2 11">Single-pass type I membrane protein</topology>
    </subcellularLocation>
</comment>
<evidence type="ECO:0000256" key="7">
    <source>
        <dbReference type="ARBA" id="ARBA00022729"/>
    </source>
</evidence>
<keyword evidence="7 11" id="KW-0732">Signal</keyword>
<comment type="subunit">
    <text evidence="11">Component of the oligosaccharyltransferase (OST) complex.</text>
</comment>
<dbReference type="EMBL" id="JAPWTK010000037">
    <property type="protein sequence ID" value="KAJ8955619.1"/>
    <property type="molecule type" value="Genomic_DNA"/>
</dbReference>
<dbReference type="Proteomes" id="UP001162162">
    <property type="component" value="Unassembled WGS sequence"/>
</dbReference>
<comment type="pathway">
    <text evidence="3 11">Protein modification; protein glycosylation.</text>
</comment>
<accession>A0AAV8YVU3</accession>
<dbReference type="GO" id="GO:0008250">
    <property type="term" value="C:oligosaccharyltransferase complex"/>
    <property type="evidence" value="ECO:0007669"/>
    <property type="project" value="UniProtKB-UniRule"/>
</dbReference>
<evidence type="ECO:0000256" key="4">
    <source>
        <dbReference type="ARBA" id="ARBA00008905"/>
    </source>
</evidence>
<evidence type="ECO:0000256" key="5">
    <source>
        <dbReference type="ARBA" id="ARBA00017611"/>
    </source>
</evidence>
<comment type="caution">
    <text evidence="12">The sequence shown here is derived from an EMBL/GenBank/DDBJ whole genome shotgun (WGS) entry which is preliminary data.</text>
</comment>
<dbReference type="GO" id="GO:0018279">
    <property type="term" value="P:protein N-linked glycosylation via asparagine"/>
    <property type="evidence" value="ECO:0007669"/>
    <property type="project" value="TreeGrafter"/>
</dbReference>
<evidence type="ECO:0000256" key="10">
    <source>
        <dbReference type="ARBA" id="ARBA00023136"/>
    </source>
</evidence>
<keyword evidence="13" id="KW-1185">Reference proteome</keyword>
<dbReference type="PANTHER" id="PTHR21049:SF0">
    <property type="entry name" value="DOLICHYL-DIPHOSPHOOLIGOSACCHARIDE--PROTEIN GLYCOSYLTRANSFERASE SUBUNIT 1"/>
    <property type="match status" value="1"/>
</dbReference>
<organism evidence="12 13">
    <name type="scientific">Aromia moschata</name>
    <dbReference type="NCBI Taxonomy" id="1265417"/>
    <lineage>
        <taxon>Eukaryota</taxon>
        <taxon>Metazoa</taxon>
        <taxon>Ecdysozoa</taxon>
        <taxon>Arthropoda</taxon>
        <taxon>Hexapoda</taxon>
        <taxon>Insecta</taxon>
        <taxon>Pterygota</taxon>
        <taxon>Neoptera</taxon>
        <taxon>Endopterygota</taxon>
        <taxon>Coleoptera</taxon>
        <taxon>Polyphaga</taxon>
        <taxon>Cucujiformia</taxon>
        <taxon>Chrysomeloidea</taxon>
        <taxon>Cerambycidae</taxon>
        <taxon>Cerambycinae</taxon>
        <taxon>Callichromatini</taxon>
        <taxon>Aromia</taxon>
    </lineage>
</organism>
<evidence type="ECO:0000256" key="1">
    <source>
        <dbReference type="ARBA" id="ARBA00002791"/>
    </source>
</evidence>
<feature type="signal peptide" evidence="11">
    <location>
        <begin position="1"/>
        <end position="16"/>
    </location>
</feature>